<protein>
    <submittedName>
        <fullName evidence="2">Uncharacterized protein</fullName>
    </submittedName>
</protein>
<keyword evidence="3" id="KW-1185">Reference proteome</keyword>
<dbReference type="Proteomes" id="UP001162131">
    <property type="component" value="Unassembled WGS sequence"/>
</dbReference>
<sequence length="278" mass="32333">MEYAQKYASQSQQISDEILNSGISHSLNYRQTVFKKTNHITEKIHEEIQKLNKSMDEKNNANKIAYKQPRKVSPTNPSQTLFQAYAKVSKHKPRRYKNSSVDNDYDFADLLEEKCSSHNSSSLDIQASSYPLTPLNPELEAKLRVIDYFSKNEKNHHRHHRQYSSPRTAVKIRKKTPVKINGMQFPNLSVLLVQEENKAKCNNCRHTNCKCTIQGLDKTATEWLNNKKDMRKKLLDEIQIFVKKNDTRQRSMRSLESRICSNKSMSPKKEKNSCPADR</sequence>
<keyword evidence="1" id="KW-0175">Coiled coil</keyword>
<dbReference type="EMBL" id="CAJZBQ010000062">
    <property type="protein sequence ID" value="CAG9335340.1"/>
    <property type="molecule type" value="Genomic_DNA"/>
</dbReference>
<evidence type="ECO:0000313" key="3">
    <source>
        <dbReference type="Proteomes" id="UP001162131"/>
    </source>
</evidence>
<accession>A0AAU9KDI4</accession>
<evidence type="ECO:0000256" key="1">
    <source>
        <dbReference type="SAM" id="Coils"/>
    </source>
</evidence>
<feature type="coiled-coil region" evidence="1">
    <location>
        <begin position="41"/>
        <end position="68"/>
    </location>
</feature>
<proteinExistence type="predicted"/>
<evidence type="ECO:0000313" key="2">
    <source>
        <dbReference type="EMBL" id="CAG9335340.1"/>
    </source>
</evidence>
<name>A0AAU9KDI4_9CILI</name>
<comment type="caution">
    <text evidence="2">The sequence shown here is derived from an EMBL/GenBank/DDBJ whole genome shotgun (WGS) entry which is preliminary data.</text>
</comment>
<dbReference type="AlphaFoldDB" id="A0AAU9KDI4"/>
<reference evidence="2" key="1">
    <citation type="submission" date="2021-09" db="EMBL/GenBank/DDBJ databases">
        <authorList>
            <consortium name="AG Swart"/>
            <person name="Singh M."/>
            <person name="Singh A."/>
            <person name="Seah K."/>
            <person name="Emmerich C."/>
        </authorList>
    </citation>
    <scope>NUCLEOTIDE SEQUENCE</scope>
    <source>
        <strain evidence="2">ATCC30299</strain>
    </source>
</reference>
<gene>
    <name evidence="2" type="ORF">BSTOLATCC_MIC63817</name>
</gene>
<organism evidence="2 3">
    <name type="scientific">Blepharisma stoltei</name>
    <dbReference type="NCBI Taxonomy" id="1481888"/>
    <lineage>
        <taxon>Eukaryota</taxon>
        <taxon>Sar</taxon>
        <taxon>Alveolata</taxon>
        <taxon>Ciliophora</taxon>
        <taxon>Postciliodesmatophora</taxon>
        <taxon>Heterotrichea</taxon>
        <taxon>Heterotrichida</taxon>
        <taxon>Blepharismidae</taxon>
        <taxon>Blepharisma</taxon>
    </lineage>
</organism>